<evidence type="ECO:0000313" key="3">
    <source>
        <dbReference type="Proteomes" id="UP000023152"/>
    </source>
</evidence>
<accession>X6MEZ6</accession>
<evidence type="ECO:0000256" key="1">
    <source>
        <dbReference type="SAM" id="Phobius"/>
    </source>
</evidence>
<evidence type="ECO:0000313" key="2">
    <source>
        <dbReference type="EMBL" id="ETO12444.1"/>
    </source>
</evidence>
<sequence length="291" mass="34007">MQLFDRNKLFLHARSLTGIVKFRFTSALQLDNATRGAKDKKLTVADDNKTLVITTYLQKDAFTFNLSNLFRQSHINKETQTKKKNNKHFCTNRPSKAKLEEIALKMNITIPDLSKWVDSIEDSAYEKIEEEEGHDPVFVTPTQSMTETQRFEMFMYQDSSLTFDLCCPNNNIISLGSLVLINGKYVAIVLKLLSTTHARCKIIAQTTEKFCFKLWSLYPIFFLSNCQMNKTPFNFLQTVYRYVRDDILFILFILLLCILYYITLFFFFFLSPLLHITLMYNGAKIYVNKEK</sequence>
<keyword evidence="3" id="KW-1185">Reference proteome</keyword>
<name>X6MEZ6_RETFI</name>
<gene>
    <name evidence="2" type="ORF">RFI_24931</name>
</gene>
<keyword evidence="1" id="KW-0472">Membrane</keyword>
<keyword evidence="1" id="KW-0812">Transmembrane</keyword>
<proteinExistence type="predicted"/>
<reference evidence="2 3" key="1">
    <citation type="journal article" date="2013" name="Curr. Biol.">
        <title>The Genome of the Foraminiferan Reticulomyxa filosa.</title>
        <authorList>
            <person name="Glockner G."/>
            <person name="Hulsmann N."/>
            <person name="Schleicher M."/>
            <person name="Noegel A.A."/>
            <person name="Eichinger L."/>
            <person name="Gallinger C."/>
            <person name="Pawlowski J."/>
            <person name="Sierra R."/>
            <person name="Euteneuer U."/>
            <person name="Pillet L."/>
            <person name="Moustafa A."/>
            <person name="Platzer M."/>
            <person name="Groth M."/>
            <person name="Szafranski K."/>
            <person name="Schliwa M."/>
        </authorList>
    </citation>
    <scope>NUCLEOTIDE SEQUENCE [LARGE SCALE GENOMIC DNA]</scope>
</reference>
<dbReference type="EMBL" id="ASPP01021390">
    <property type="protein sequence ID" value="ETO12444.1"/>
    <property type="molecule type" value="Genomic_DNA"/>
</dbReference>
<feature type="transmembrane region" description="Helical" evidence="1">
    <location>
        <begin position="247"/>
        <end position="270"/>
    </location>
</feature>
<dbReference type="AlphaFoldDB" id="X6MEZ6"/>
<dbReference type="Proteomes" id="UP000023152">
    <property type="component" value="Unassembled WGS sequence"/>
</dbReference>
<protein>
    <submittedName>
        <fullName evidence="2">Uncharacterized protein</fullName>
    </submittedName>
</protein>
<organism evidence="2 3">
    <name type="scientific">Reticulomyxa filosa</name>
    <dbReference type="NCBI Taxonomy" id="46433"/>
    <lineage>
        <taxon>Eukaryota</taxon>
        <taxon>Sar</taxon>
        <taxon>Rhizaria</taxon>
        <taxon>Retaria</taxon>
        <taxon>Foraminifera</taxon>
        <taxon>Monothalamids</taxon>
        <taxon>Reticulomyxidae</taxon>
        <taxon>Reticulomyxa</taxon>
    </lineage>
</organism>
<keyword evidence="1" id="KW-1133">Transmembrane helix</keyword>
<comment type="caution">
    <text evidence="2">The sequence shown here is derived from an EMBL/GenBank/DDBJ whole genome shotgun (WGS) entry which is preliminary data.</text>
</comment>